<dbReference type="Proteomes" id="UP000277580">
    <property type="component" value="Unassembled WGS sequence"/>
</dbReference>
<gene>
    <name evidence="1" type="ORF">P167DRAFT_539730</name>
</gene>
<sequence>MWQPNHLEMYLTVICSTLPQEPQMDYSQLVSLNTLVSLSPAFPKQQRLRTNNGPPAGFILPTRV</sequence>
<dbReference type="EMBL" id="ML119172">
    <property type="protein sequence ID" value="RPB07937.1"/>
    <property type="molecule type" value="Genomic_DNA"/>
</dbReference>
<evidence type="ECO:0000313" key="2">
    <source>
        <dbReference type="Proteomes" id="UP000277580"/>
    </source>
</evidence>
<accession>A0A3N4KBP9</accession>
<evidence type="ECO:0000313" key="1">
    <source>
        <dbReference type="EMBL" id="RPB07937.1"/>
    </source>
</evidence>
<dbReference type="AlphaFoldDB" id="A0A3N4KBP9"/>
<dbReference type="InParanoid" id="A0A3N4KBP9"/>
<proteinExistence type="predicted"/>
<name>A0A3N4KBP9_9PEZI</name>
<keyword evidence="2" id="KW-1185">Reference proteome</keyword>
<organism evidence="1 2">
    <name type="scientific">Morchella conica CCBAS932</name>
    <dbReference type="NCBI Taxonomy" id="1392247"/>
    <lineage>
        <taxon>Eukaryota</taxon>
        <taxon>Fungi</taxon>
        <taxon>Dikarya</taxon>
        <taxon>Ascomycota</taxon>
        <taxon>Pezizomycotina</taxon>
        <taxon>Pezizomycetes</taxon>
        <taxon>Pezizales</taxon>
        <taxon>Morchellaceae</taxon>
        <taxon>Morchella</taxon>
    </lineage>
</organism>
<dbReference type="OrthoDB" id="10490938at2759"/>
<protein>
    <submittedName>
        <fullName evidence="1">Uncharacterized protein</fullName>
    </submittedName>
</protein>
<reference evidence="1 2" key="1">
    <citation type="journal article" date="2018" name="Nat. Ecol. Evol.">
        <title>Pezizomycetes genomes reveal the molecular basis of ectomycorrhizal truffle lifestyle.</title>
        <authorList>
            <person name="Murat C."/>
            <person name="Payen T."/>
            <person name="Noel B."/>
            <person name="Kuo A."/>
            <person name="Morin E."/>
            <person name="Chen J."/>
            <person name="Kohler A."/>
            <person name="Krizsan K."/>
            <person name="Balestrini R."/>
            <person name="Da Silva C."/>
            <person name="Montanini B."/>
            <person name="Hainaut M."/>
            <person name="Levati E."/>
            <person name="Barry K.W."/>
            <person name="Belfiori B."/>
            <person name="Cichocki N."/>
            <person name="Clum A."/>
            <person name="Dockter R.B."/>
            <person name="Fauchery L."/>
            <person name="Guy J."/>
            <person name="Iotti M."/>
            <person name="Le Tacon F."/>
            <person name="Lindquist E.A."/>
            <person name="Lipzen A."/>
            <person name="Malagnac F."/>
            <person name="Mello A."/>
            <person name="Molinier V."/>
            <person name="Miyauchi S."/>
            <person name="Poulain J."/>
            <person name="Riccioni C."/>
            <person name="Rubini A."/>
            <person name="Sitrit Y."/>
            <person name="Splivallo R."/>
            <person name="Traeger S."/>
            <person name="Wang M."/>
            <person name="Zifcakova L."/>
            <person name="Wipf D."/>
            <person name="Zambonelli A."/>
            <person name="Paolocci F."/>
            <person name="Nowrousian M."/>
            <person name="Ottonello S."/>
            <person name="Baldrian P."/>
            <person name="Spatafora J.W."/>
            <person name="Henrissat B."/>
            <person name="Nagy L.G."/>
            <person name="Aury J.M."/>
            <person name="Wincker P."/>
            <person name="Grigoriev I.V."/>
            <person name="Bonfante P."/>
            <person name="Martin F.M."/>
        </authorList>
    </citation>
    <scope>NUCLEOTIDE SEQUENCE [LARGE SCALE GENOMIC DNA]</scope>
    <source>
        <strain evidence="1 2">CCBAS932</strain>
    </source>
</reference>